<sequence>MSKFEENVMKLLGEINSRLDKMDEKFAGIDSQFDKVNEKFAGIDSQFDKVNEKFAGIDSRFDKVDEKFVEMNDRFEKLETDIEEIKAENQFIKRAVLETNDGVKTISEDQKSIHEILGEHDVSIRTLRRKSALIEEYEL</sequence>
<evidence type="ECO:0008006" key="4">
    <source>
        <dbReference type="Google" id="ProtNLM"/>
    </source>
</evidence>
<protein>
    <recommendedName>
        <fullName evidence="4">t-SNARE coiled-coil homology domain-containing protein</fullName>
    </recommendedName>
</protein>
<evidence type="ECO:0000313" key="3">
    <source>
        <dbReference type="Proteomes" id="UP001356080"/>
    </source>
</evidence>
<feature type="coiled-coil region" evidence="1">
    <location>
        <begin position="68"/>
        <end position="95"/>
    </location>
</feature>
<dbReference type="EMBL" id="JAZHPM010000015">
    <property type="protein sequence ID" value="MEF2292283.1"/>
    <property type="molecule type" value="Genomic_DNA"/>
</dbReference>
<organism evidence="2 3">
    <name type="scientific">Virgibacillus dokdonensis</name>
    <dbReference type="NCBI Taxonomy" id="302167"/>
    <lineage>
        <taxon>Bacteria</taxon>
        <taxon>Bacillati</taxon>
        <taxon>Bacillota</taxon>
        <taxon>Bacilli</taxon>
        <taxon>Bacillales</taxon>
        <taxon>Bacillaceae</taxon>
        <taxon>Virgibacillus</taxon>
    </lineage>
</organism>
<keyword evidence="3" id="KW-1185">Reference proteome</keyword>
<evidence type="ECO:0000256" key="1">
    <source>
        <dbReference type="SAM" id="Coils"/>
    </source>
</evidence>
<dbReference type="Proteomes" id="UP001356080">
    <property type="component" value="Unassembled WGS sequence"/>
</dbReference>
<dbReference type="SUPFAM" id="SSF57997">
    <property type="entry name" value="Tropomyosin"/>
    <property type="match status" value="1"/>
</dbReference>
<dbReference type="RefSeq" id="WP_077702699.1">
    <property type="nucleotide sequence ID" value="NZ_JAZHPM010000015.1"/>
</dbReference>
<proteinExistence type="predicted"/>
<keyword evidence="1" id="KW-0175">Coiled coil</keyword>
<name>A0ABU7VF37_9BACI</name>
<evidence type="ECO:0000313" key="2">
    <source>
        <dbReference type="EMBL" id="MEF2292283.1"/>
    </source>
</evidence>
<comment type="caution">
    <text evidence="2">The sequence shown here is derived from an EMBL/GenBank/DDBJ whole genome shotgun (WGS) entry which is preliminary data.</text>
</comment>
<reference evidence="2 3" key="1">
    <citation type="submission" date="2024-01" db="EMBL/GenBank/DDBJ databases">
        <title>Survival strategy associated with biotechnological potential of Virgibacillus dokdonensis T4.6 isolated from salt-fermented shrimp paste.</title>
        <authorList>
            <person name="Doan T.V."/>
            <person name="Quach N.T."/>
            <person name="Phi Q.-T."/>
        </authorList>
    </citation>
    <scope>NUCLEOTIDE SEQUENCE [LARGE SCALE GENOMIC DNA]</scope>
    <source>
        <strain evidence="2 3">T4.6</strain>
    </source>
</reference>
<accession>A0ABU7VF37</accession>
<dbReference type="Gene3D" id="6.10.250.2540">
    <property type="match status" value="2"/>
</dbReference>
<gene>
    <name evidence="2" type="ORF">V2W34_09740</name>
</gene>